<dbReference type="AlphaFoldDB" id="A0A398B595"/>
<keyword evidence="3" id="KW-1185">Reference proteome</keyword>
<comment type="caution">
    <text evidence="2">The sequence shown here is derived from an EMBL/GenBank/DDBJ whole genome shotgun (WGS) entry which is preliminary data.</text>
</comment>
<dbReference type="EMBL" id="QWVS01000029">
    <property type="protein sequence ID" value="RID83988.1"/>
    <property type="molecule type" value="Genomic_DNA"/>
</dbReference>
<organism evidence="2 3">
    <name type="scientific">Peribacillus asahii</name>
    <dbReference type="NCBI Taxonomy" id="228899"/>
    <lineage>
        <taxon>Bacteria</taxon>
        <taxon>Bacillati</taxon>
        <taxon>Bacillota</taxon>
        <taxon>Bacilli</taxon>
        <taxon>Bacillales</taxon>
        <taxon>Bacillaceae</taxon>
        <taxon>Peribacillus</taxon>
    </lineage>
</organism>
<dbReference type="Pfam" id="PF05598">
    <property type="entry name" value="DUF772"/>
    <property type="match status" value="1"/>
</dbReference>
<gene>
    <name evidence="2" type="ORF">D1953_14825</name>
</gene>
<feature type="domain" description="Transposase InsH N-terminal" evidence="1">
    <location>
        <begin position="4"/>
        <end position="41"/>
    </location>
</feature>
<evidence type="ECO:0000313" key="2">
    <source>
        <dbReference type="EMBL" id="RID83988.1"/>
    </source>
</evidence>
<reference evidence="2 3" key="1">
    <citation type="submission" date="2018-08" db="EMBL/GenBank/DDBJ databases">
        <title>Bacillus jemisoniae sp. nov., Bacillus chryseoplanitiae sp. nov., Bacillus resnikiae sp. nov., and Bacillus frankliniae sp. nov., isolated from Viking spacecraft and associated surfaces.</title>
        <authorList>
            <person name="Seuylemezian A."/>
            <person name="Vaishampayan P."/>
        </authorList>
    </citation>
    <scope>NUCLEOTIDE SEQUENCE [LARGE SCALE GENOMIC DNA]</scope>
    <source>
        <strain evidence="2 3">MA001</strain>
    </source>
</reference>
<evidence type="ECO:0000313" key="3">
    <source>
        <dbReference type="Proteomes" id="UP000266016"/>
    </source>
</evidence>
<name>A0A398B595_9BACI</name>
<proteinExistence type="predicted"/>
<protein>
    <recommendedName>
        <fullName evidence="1">Transposase InsH N-terminal domain-containing protein</fullName>
    </recommendedName>
</protein>
<dbReference type="InterPro" id="IPR008490">
    <property type="entry name" value="Transposase_InsH_N"/>
</dbReference>
<sequence>MIALNPLVPANHSVRKIEEVIDLSFIYDLAKDMYSEIGRPSDSENRYYVKDEHTKQFTCSLYVVVECKGFVLGAIVIPGNIHNSRIF</sequence>
<evidence type="ECO:0000259" key="1">
    <source>
        <dbReference type="Pfam" id="PF05598"/>
    </source>
</evidence>
<dbReference type="Proteomes" id="UP000266016">
    <property type="component" value="Unassembled WGS sequence"/>
</dbReference>
<accession>A0A398B595</accession>